<gene>
    <name evidence="1" type="ORF">SAMN05444281_1744</name>
</gene>
<dbReference type="OrthoDB" id="713689at2"/>
<evidence type="ECO:0000313" key="1">
    <source>
        <dbReference type="EMBL" id="SHH73688.1"/>
    </source>
</evidence>
<proteinExistence type="predicted"/>
<reference evidence="2" key="1">
    <citation type="submission" date="2016-11" db="EMBL/GenBank/DDBJ databases">
        <authorList>
            <person name="Varghese N."/>
            <person name="Submissions S."/>
        </authorList>
    </citation>
    <scope>NUCLEOTIDE SEQUENCE [LARGE SCALE GENOMIC DNA]</scope>
    <source>
        <strain evidence="2">DSM 100572</strain>
    </source>
</reference>
<dbReference type="EMBL" id="FQXQ01000003">
    <property type="protein sequence ID" value="SHH73688.1"/>
    <property type="molecule type" value="Genomic_DNA"/>
</dbReference>
<protein>
    <recommendedName>
        <fullName evidence="3">Type 1 periplasmic binding fold superfamily protein</fullName>
    </recommendedName>
</protein>
<sequence>MKLKKIVLTMLVGLALTSCKKDDPIIPNEEEVITTVIYTLTPEEGAEETVVLKYYTDGSNTTDGIYTQTGVVQKNATYIGALKVLNETTDPVDDVTLEIEEEAVDHQFFYIKPQGVNVNYLDKDANKHPIGLSTKFITDNDFVGGNLTIILRHEPNKFGENVSDGDIMNAGGGSDLEVVFNLNDED</sequence>
<dbReference type="STRING" id="1195760.SAMN05444281_1744"/>
<dbReference type="AlphaFoldDB" id="A0A1M5VEV9"/>
<organism evidence="1 2">
    <name type="scientific">Wenyingzhuangia marina</name>
    <dbReference type="NCBI Taxonomy" id="1195760"/>
    <lineage>
        <taxon>Bacteria</taxon>
        <taxon>Pseudomonadati</taxon>
        <taxon>Bacteroidota</taxon>
        <taxon>Flavobacteriia</taxon>
        <taxon>Flavobacteriales</taxon>
        <taxon>Flavobacteriaceae</taxon>
        <taxon>Wenyingzhuangia</taxon>
    </lineage>
</organism>
<dbReference type="RefSeq" id="WP_073120555.1">
    <property type="nucleotide sequence ID" value="NZ_BMEN01000003.1"/>
</dbReference>
<dbReference type="Proteomes" id="UP000184109">
    <property type="component" value="Unassembled WGS sequence"/>
</dbReference>
<evidence type="ECO:0008006" key="3">
    <source>
        <dbReference type="Google" id="ProtNLM"/>
    </source>
</evidence>
<name>A0A1M5VEV9_9FLAO</name>
<keyword evidence="2" id="KW-1185">Reference proteome</keyword>
<accession>A0A1M5VEV9</accession>
<evidence type="ECO:0000313" key="2">
    <source>
        <dbReference type="Proteomes" id="UP000184109"/>
    </source>
</evidence>
<dbReference type="PROSITE" id="PS51257">
    <property type="entry name" value="PROKAR_LIPOPROTEIN"/>
    <property type="match status" value="1"/>
</dbReference>